<dbReference type="Gene3D" id="3.30.420.40">
    <property type="match status" value="2"/>
</dbReference>
<gene>
    <name evidence="2" type="ORF">G5C51_06830</name>
</gene>
<dbReference type="InterPro" id="IPR002731">
    <property type="entry name" value="ATPase_BadF"/>
</dbReference>
<dbReference type="PANTHER" id="PTHR43190:SF3">
    <property type="entry name" value="N-ACETYL-D-GLUCOSAMINE KINASE"/>
    <property type="match status" value="1"/>
</dbReference>
<proteinExistence type="predicted"/>
<name>A0A6G4TX91_9ACTN</name>
<evidence type="ECO:0000313" key="3">
    <source>
        <dbReference type="Proteomes" id="UP000481583"/>
    </source>
</evidence>
<dbReference type="InterPro" id="IPR052519">
    <property type="entry name" value="Euk-type_GlcNAc_Kinase"/>
</dbReference>
<reference evidence="2 3" key="1">
    <citation type="submission" date="2020-02" db="EMBL/GenBank/DDBJ databases">
        <title>Whole-genome analyses of novel actinobacteria.</title>
        <authorList>
            <person name="Sahin N."/>
        </authorList>
    </citation>
    <scope>NUCLEOTIDE SEQUENCE [LARGE SCALE GENOMIC DNA]</scope>
    <source>
        <strain evidence="2 3">A7024</strain>
    </source>
</reference>
<comment type="caution">
    <text evidence="2">The sequence shown here is derived from an EMBL/GenBank/DDBJ whole genome shotgun (WGS) entry which is preliminary data.</text>
</comment>
<accession>A0A6G4TX91</accession>
<sequence length="310" mass="30390">MDERIVVAVDQGKSGTRAAACAGDGERRQAVAAGAEPGTTGVHGVVAAVAGLRLPRRPPDVVAVGTTAAPAGPDERGELARLLRHRLGARRVLVAEDSVTAHLGALGGAPGVVVSAGTGAVAMWSDGQRCVRVDGLGPILGDHGSGADIGRAGLRAAFSAAEGRGPATALVEPARQHLGGLGLDGARRLHASSSPTELVSAFAIAVLRAAGEGDAVAAEIAARAADALATSAALAAEPGLAADPAPARPRCCAVGRLMRSEALAAAFTRRATELGLTVAAPHADALAGAMLLATNGPGPAFADLVGAAGH</sequence>
<dbReference type="AlphaFoldDB" id="A0A6G4TX91"/>
<evidence type="ECO:0000313" key="2">
    <source>
        <dbReference type="EMBL" id="NGN63621.1"/>
    </source>
</evidence>
<dbReference type="Pfam" id="PF01869">
    <property type="entry name" value="BcrAD_BadFG"/>
    <property type="match status" value="1"/>
</dbReference>
<feature type="domain" description="ATPase BadF/BadG/BcrA/BcrD type" evidence="1">
    <location>
        <begin position="91"/>
        <end position="293"/>
    </location>
</feature>
<keyword evidence="3" id="KW-1185">Reference proteome</keyword>
<dbReference type="EMBL" id="JAAKZV010000018">
    <property type="protein sequence ID" value="NGN63621.1"/>
    <property type="molecule type" value="Genomic_DNA"/>
</dbReference>
<dbReference type="SUPFAM" id="SSF53067">
    <property type="entry name" value="Actin-like ATPase domain"/>
    <property type="match status" value="1"/>
</dbReference>
<organism evidence="2 3">
    <name type="scientific">Streptomyces coryli</name>
    <dbReference type="NCBI Taxonomy" id="1128680"/>
    <lineage>
        <taxon>Bacteria</taxon>
        <taxon>Bacillati</taxon>
        <taxon>Actinomycetota</taxon>
        <taxon>Actinomycetes</taxon>
        <taxon>Kitasatosporales</taxon>
        <taxon>Streptomycetaceae</taxon>
        <taxon>Streptomyces</taxon>
    </lineage>
</organism>
<evidence type="ECO:0000259" key="1">
    <source>
        <dbReference type="Pfam" id="PF01869"/>
    </source>
</evidence>
<dbReference type="RefSeq" id="WP_165233354.1">
    <property type="nucleotide sequence ID" value="NZ_JAAKZV010000018.1"/>
</dbReference>
<dbReference type="Proteomes" id="UP000481583">
    <property type="component" value="Unassembled WGS sequence"/>
</dbReference>
<protein>
    <submittedName>
        <fullName evidence="2">ATPase</fullName>
    </submittedName>
</protein>
<dbReference type="PANTHER" id="PTHR43190">
    <property type="entry name" value="N-ACETYL-D-GLUCOSAMINE KINASE"/>
    <property type="match status" value="1"/>
</dbReference>
<dbReference type="InterPro" id="IPR043129">
    <property type="entry name" value="ATPase_NBD"/>
</dbReference>